<evidence type="ECO:0000256" key="1">
    <source>
        <dbReference type="ARBA" id="ARBA00004496"/>
    </source>
</evidence>
<keyword evidence="5" id="KW-0808">Transferase</keyword>
<evidence type="ECO:0000313" key="9">
    <source>
        <dbReference type="EMBL" id="KJY60425.1"/>
    </source>
</evidence>
<dbReference type="STRING" id="1218492.JG30_15480"/>
<accession>A0A0F4LPA5</accession>
<keyword evidence="7" id="KW-0418">Kinase</keyword>
<dbReference type="OrthoDB" id="9799827at2"/>
<keyword evidence="4" id="KW-0762">Sugar transport</keyword>
<dbReference type="SUPFAM" id="SSF53062">
    <property type="entry name" value="PTS system fructose IIA component-like"/>
    <property type="match status" value="1"/>
</dbReference>
<dbReference type="PATRIC" id="fig|1218492.5.peg.1604"/>
<dbReference type="InterPro" id="IPR033887">
    <property type="entry name" value="PTS_IIA_man"/>
</dbReference>
<dbReference type="AlphaFoldDB" id="A0A0F4LPA5"/>
<evidence type="ECO:0000259" key="8">
    <source>
        <dbReference type="PROSITE" id="PS51096"/>
    </source>
</evidence>
<keyword evidence="10" id="KW-1185">Reference proteome</keyword>
<comment type="subcellular location">
    <subcellularLocation>
        <location evidence="1">Cytoplasm</location>
    </subcellularLocation>
</comment>
<evidence type="ECO:0000256" key="4">
    <source>
        <dbReference type="ARBA" id="ARBA00022597"/>
    </source>
</evidence>
<name>A0A0F4LPA5_9LACO</name>
<dbReference type="GO" id="GO:0009401">
    <property type="term" value="P:phosphoenolpyruvate-dependent sugar phosphotransferase system"/>
    <property type="evidence" value="ECO:0007669"/>
    <property type="project" value="UniProtKB-KW"/>
</dbReference>
<comment type="caution">
    <text evidence="9">The sequence shown here is derived from an EMBL/GenBank/DDBJ whole genome shotgun (WGS) entry which is preliminary data.</text>
</comment>
<keyword evidence="3" id="KW-0963">Cytoplasm</keyword>
<dbReference type="Proteomes" id="UP000033558">
    <property type="component" value="Unassembled WGS sequence"/>
</dbReference>
<reference evidence="9 10" key="1">
    <citation type="submission" date="2015-01" db="EMBL/GenBank/DDBJ databases">
        <title>Comparative genomics of the lactic acid bacteria isolated from the honey bee gut.</title>
        <authorList>
            <person name="Ellegaard K.M."/>
            <person name="Tamarit D."/>
            <person name="Javelind E."/>
            <person name="Olofsson T."/>
            <person name="Andersson S.G."/>
            <person name="Vasquez A."/>
        </authorList>
    </citation>
    <scope>NUCLEOTIDE SEQUENCE [LARGE SCALE GENOMIC DNA]</scope>
    <source>
        <strain evidence="9 10">Bin4</strain>
    </source>
</reference>
<dbReference type="HOGENOM" id="CLU_123235_1_1_9"/>
<proteinExistence type="predicted"/>
<dbReference type="EMBL" id="JXJQ01000011">
    <property type="protein sequence ID" value="KJY60425.1"/>
    <property type="molecule type" value="Genomic_DNA"/>
</dbReference>
<dbReference type="GO" id="GO:0016301">
    <property type="term" value="F:kinase activity"/>
    <property type="evidence" value="ECO:0007669"/>
    <property type="project" value="UniProtKB-KW"/>
</dbReference>
<dbReference type="InterPro" id="IPR051471">
    <property type="entry name" value="Bacterial_PTS_sugar_comp"/>
</dbReference>
<evidence type="ECO:0000256" key="2">
    <source>
        <dbReference type="ARBA" id="ARBA00022448"/>
    </source>
</evidence>
<dbReference type="Gene3D" id="3.40.50.510">
    <property type="entry name" value="Phosphotransferase system, mannose-type IIA component"/>
    <property type="match status" value="1"/>
</dbReference>
<evidence type="ECO:0000256" key="5">
    <source>
        <dbReference type="ARBA" id="ARBA00022679"/>
    </source>
</evidence>
<evidence type="ECO:0000256" key="6">
    <source>
        <dbReference type="ARBA" id="ARBA00022683"/>
    </source>
</evidence>
<protein>
    <submittedName>
        <fullName evidence="9">PTS Man IIA</fullName>
    </submittedName>
</protein>
<dbReference type="GO" id="GO:0005737">
    <property type="term" value="C:cytoplasm"/>
    <property type="evidence" value="ECO:0007669"/>
    <property type="project" value="UniProtKB-SubCell"/>
</dbReference>
<sequence length="148" mass="16389">MIGVLIVSHGQLAAGLLDAVKVIMGAPTQTATLALNQGDSIERLRAQILQQIQLLNDGAGVIIVTDLYAASPYSQTIANHTELANLKIPYKIFTGANLSMLIEIFHQRLLHINLDEMTSKILQAGKNGVREFFTELRHYPAERRKRND</sequence>
<dbReference type="Pfam" id="PF03610">
    <property type="entry name" value="EIIA-man"/>
    <property type="match status" value="1"/>
</dbReference>
<dbReference type="InterPro" id="IPR004701">
    <property type="entry name" value="PTS_EIIA_man-typ"/>
</dbReference>
<dbReference type="GO" id="GO:0016020">
    <property type="term" value="C:membrane"/>
    <property type="evidence" value="ECO:0007669"/>
    <property type="project" value="InterPro"/>
</dbReference>
<feature type="domain" description="PTS EIIA type-4" evidence="8">
    <location>
        <begin position="1"/>
        <end position="129"/>
    </location>
</feature>
<keyword evidence="6" id="KW-0598">Phosphotransferase system</keyword>
<keyword evidence="2" id="KW-0813">Transport</keyword>
<dbReference type="PANTHER" id="PTHR33799:SF1">
    <property type="entry name" value="PTS SYSTEM MANNOSE-SPECIFIC EIIAB COMPONENT-RELATED"/>
    <property type="match status" value="1"/>
</dbReference>
<dbReference type="PROSITE" id="PS51096">
    <property type="entry name" value="PTS_EIIA_TYPE_4"/>
    <property type="match status" value="1"/>
</dbReference>
<dbReference type="CDD" id="cd00006">
    <property type="entry name" value="PTS_IIA_man"/>
    <property type="match status" value="1"/>
</dbReference>
<organism evidence="9 10">
    <name type="scientific">Bombilactobacillus mellifer</name>
    <dbReference type="NCBI Taxonomy" id="1218492"/>
    <lineage>
        <taxon>Bacteria</taxon>
        <taxon>Bacillati</taxon>
        <taxon>Bacillota</taxon>
        <taxon>Bacilli</taxon>
        <taxon>Lactobacillales</taxon>
        <taxon>Lactobacillaceae</taxon>
        <taxon>Bombilactobacillus</taxon>
    </lineage>
</organism>
<dbReference type="InterPro" id="IPR036662">
    <property type="entry name" value="PTS_EIIA_man-typ_sf"/>
</dbReference>
<evidence type="ECO:0000256" key="3">
    <source>
        <dbReference type="ARBA" id="ARBA00022490"/>
    </source>
</evidence>
<dbReference type="PANTHER" id="PTHR33799">
    <property type="entry name" value="PTS PERMEASE-RELATED-RELATED"/>
    <property type="match status" value="1"/>
</dbReference>
<evidence type="ECO:0000313" key="10">
    <source>
        <dbReference type="Proteomes" id="UP000033558"/>
    </source>
</evidence>
<evidence type="ECO:0000256" key="7">
    <source>
        <dbReference type="ARBA" id="ARBA00022777"/>
    </source>
</evidence>
<dbReference type="RefSeq" id="WP_046317756.1">
    <property type="nucleotide sequence ID" value="NZ_JBHSZT010000003.1"/>
</dbReference>
<gene>
    <name evidence="9" type="ORF">JG30_15480</name>
</gene>